<reference evidence="1" key="1">
    <citation type="journal article" date="2012" name="PLoS Negl. Trop. Dis.">
        <title>A systematically improved high quality genome and transcriptome of the human blood fluke Schistosoma mansoni.</title>
        <authorList>
            <person name="Protasio A.V."/>
            <person name="Tsai I.J."/>
            <person name="Babbage A."/>
            <person name="Nichol S."/>
            <person name="Hunt M."/>
            <person name="Aslett M.A."/>
            <person name="De Silva N."/>
            <person name="Velarde G.S."/>
            <person name="Anderson T.J."/>
            <person name="Clark R.C."/>
            <person name="Davidson C."/>
            <person name="Dillon G.P."/>
            <person name="Holroyd N.E."/>
            <person name="LoVerde P.T."/>
            <person name="Lloyd C."/>
            <person name="McQuillan J."/>
            <person name="Oliveira G."/>
            <person name="Otto T.D."/>
            <person name="Parker-Manuel S.J."/>
            <person name="Quail M.A."/>
            <person name="Wilson R.A."/>
            <person name="Zerlotini A."/>
            <person name="Dunne D.W."/>
            <person name="Berriman M."/>
        </authorList>
    </citation>
    <scope>NUCLEOTIDE SEQUENCE [LARGE SCALE GENOMIC DNA]</scope>
    <source>
        <strain evidence="1">Puerto Rican</strain>
    </source>
</reference>
<accession>A0AA82N4D5</accession>
<proteinExistence type="predicted"/>
<dbReference type="Proteomes" id="UP000008854">
    <property type="component" value="Unassembled WGS sequence"/>
</dbReference>
<dbReference type="WBParaSite" id="Smp_335135.1">
    <property type="protein sequence ID" value="Smp_335135.1"/>
    <property type="gene ID" value="Smp_335135"/>
</dbReference>
<evidence type="ECO:0000313" key="1">
    <source>
        <dbReference type="Proteomes" id="UP000008854"/>
    </source>
</evidence>
<sequence>MSEFSYCSTGSRTSTSTSTRWKVSLLFRCMPSMSSVLWMSWMSRWRLLWWMLQ</sequence>
<dbReference type="AlphaFoldDB" id="A0AA82N4D5"/>
<name>A0AA82N4D5_SCHMA</name>
<organism evidence="1 2">
    <name type="scientific">Schistosoma mansoni</name>
    <name type="common">Blood fluke</name>
    <dbReference type="NCBI Taxonomy" id="6183"/>
    <lineage>
        <taxon>Eukaryota</taxon>
        <taxon>Metazoa</taxon>
        <taxon>Spiralia</taxon>
        <taxon>Lophotrochozoa</taxon>
        <taxon>Platyhelminthes</taxon>
        <taxon>Trematoda</taxon>
        <taxon>Digenea</taxon>
        <taxon>Strigeidida</taxon>
        <taxon>Schistosomatoidea</taxon>
        <taxon>Schistosomatidae</taxon>
        <taxon>Schistosoma</taxon>
    </lineage>
</organism>
<protein>
    <submittedName>
        <fullName evidence="2">Uncharacterized protein</fullName>
    </submittedName>
</protein>
<reference evidence="2" key="2">
    <citation type="submission" date="2023-11" db="UniProtKB">
        <authorList>
            <consortium name="WormBaseParasite"/>
        </authorList>
    </citation>
    <scope>IDENTIFICATION</scope>
    <source>
        <strain evidence="2">Puerto Rican</strain>
    </source>
</reference>
<keyword evidence="1" id="KW-1185">Reference proteome</keyword>
<evidence type="ECO:0000313" key="2">
    <source>
        <dbReference type="WBParaSite" id="Smp_335135.1"/>
    </source>
</evidence>